<dbReference type="InterPro" id="IPR036291">
    <property type="entry name" value="NAD(P)-bd_dom_sf"/>
</dbReference>
<organism evidence="2 3">
    <name type="scientific">Tepidicaulis marinus</name>
    <dbReference type="NCBI Taxonomy" id="1333998"/>
    <lineage>
        <taxon>Bacteria</taxon>
        <taxon>Pseudomonadati</taxon>
        <taxon>Pseudomonadota</taxon>
        <taxon>Alphaproteobacteria</taxon>
        <taxon>Hyphomicrobiales</taxon>
        <taxon>Parvibaculaceae</taxon>
        <taxon>Tepidicaulis</taxon>
    </lineage>
</organism>
<dbReference type="Pfam" id="PF08240">
    <property type="entry name" value="ADH_N"/>
    <property type="match status" value="1"/>
</dbReference>
<dbReference type="Proteomes" id="UP000028702">
    <property type="component" value="Unassembled WGS sequence"/>
</dbReference>
<name>A0A081BDI2_9HYPH</name>
<dbReference type="SUPFAM" id="SSF51735">
    <property type="entry name" value="NAD(P)-binding Rossmann-fold domains"/>
    <property type="match status" value="1"/>
</dbReference>
<protein>
    <submittedName>
        <fullName evidence="2">Quinone oxidoreductase putative YhdH/YhfP</fullName>
    </submittedName>
</protein>
<dbReference type="Gene3D" id="3.90.180.10">
    <property type="entry name" value="Medium-chain alcohol dehydrogenases, catalytic domain"/>
    <property type="match status" value="1"/>
</dbReference>
<dbReference type="EMBL" id="BBIO01000015">
    <property type="protein sequence ID" value="GAK46100.1"/>
    <property type="molecule type" value="Genomic_DNA"/>
</dbReference>
<dbReference type="InterPro" id="IPR014188">
    <property type="entry name" value="Acrylyl-CoA_reductase_AcuI"/>
</dbReference>
<dbReference type="InterPro" id="IPR013154">
    <property type="entry name" value="ADH-like_N"/>
</dbReference>
<dbReference type="InterPro" id="IPR011032">
    <property type="entry name" value="GroES-like_sf"/>
</dbReference>
<dbReference type="CDD" id="cd08288">
    <property type="entry name" value="MDR_yhdh"/>
    <property type="match status" value="1"/>
</dbReference>
<dbReference type="InterPro" id="IPR051397">
    <property type="entry name" value="Zn-ADH-like_protein"/>
</dbReference>
<proteinExistence type="predicted"/>
<dbReference type="PANTHER" id="PTHR43677">
    <property type="entry name" value="SHORT-CHAIN DEHYDROGENASE/REDUCTASE"/>
    <property type="match status" value="1"/>
</dbReference>
<reference evidence="2 3" key="1">
    <citation type="submission" date="2014-07" db="EMBL/GenBank/DDBJ databases">
        <title>Tepidicaulis marinum gen. nov., sp. nov., a novel marine bacterium denitrifying nitrate to nitrous oxide strictly under microaerobic conditions.</title>
        <authorList>
            <person name="Takeuchi M."/>
            <person name="Yamagishi T."/>
            <person name="Kamagata Y."/>
            <person name="Oshima K."/>
            <person name="Hattori M."/>
            <person name="Katayama T."/>
            <person name="Hanada S."/>
            <person name="Tamaki H."/>
            <person name="Marumo K."/>
            <person name="Maeda H."/>
            <person name="Nedachi M."/>
            <person name="Iwasaki W."/>
            <person name="Suwa Y."/>
            <person name="Sakata S."/>
        </authorList>
    </citation>
    <scope>NUCLEOTIDE SEQUENCE [LARGE SCALE GENOMIC DNA]</scope>
    <source>
        <strain evidence="2 3">MA2</strain>
    </source>
</reference>
<dbReference type="PANTHER" id="PTHR43677:SF1">
    <property type="entry name" value="ACRYLYL-COA REDUCTASE ACUI-RELATED"/>
    <property type="match status" value="1"/>
</dbReference>
<evidence type="ECO:0000313" key="3">
    <source>
        <dbReference type="Proteomes" id="UP000028702"/>
    </source>
</evidence>
<dbReference type="AlphaFoldDB" id="A0A081BDI2"/>
<dbReference type="InterPro" id="IPR020843">
    <property type="entry name" value="ER"/>
</dbReference>
<dbReference type="InterPro" id="IPR013149">
    <property type="entry name" value="ADH-like_C"/>
</dbReference>
<accession>A0A081BDI2</accession>
<dbReference type="Gene3D" id="3.40.50.720">
    <property type="entry name" value="NAD(P)-binding Rossmann-like Domain"/>
    <property type="match status" value="1"/>
</dbReference>
<sequence length="330" mass="34029">MSETFRALLVTKTDDGQKSEIVDFNEADLMDGDVSVDIAASTINFKDGLALTGASPIIRKPALIPGIDFSGTVTASDNPGFKPGDKVVLNGWGVGEGHHGGYAEKARVKGDWLVKLPEGLSLEQAMAIGTAGYTAMLSVLGLEKQGVKPGDGDVLVTGAAGGVGSVAIALLSKLGYRVLASTGRAAEADYLKGLGAAEIIDRAELSEKGKPLGKERWAAAVDAVGSHTLANVLAQTAYGGTVTACGLAQGPDLPATVMPFILRGVKLIGIDSVMAPKAKREEAWSRLAKDLDLKKLDAMTAKAGLADLPKLAGDILAGKVRGRMVIDVKA</sequence>
<evidence type="ECO:0000313" key="2">
    <source>
        <dbReference type="EMBL" id="GAK46100.1"/>
    </source>
</evidence>
<gene>
    <name evidence="2" type="ORF">M2A_2599</name>
</gene>
<dbReference type="GO" id="GO:0043957">
    <property type="term" value="F:acryloyl-CoA reductase (NADPH) activity"/>
    <property type="evidence" value="ECO:0007669"/>
    <property type="project" value="TreeGrafter"/>
</dbReference>
<dbReference type="eggNOG" id="COG0604">
    <property type="taxonomic scope" value="Bacteria"/>
</dbReference>
<feature type="domain" description="Enoyl reductase (ER)" evidence="1">
    <location>
        <begin position="16"/>
        <end position="326"/>
    </location>
</feature>
<keyword evidence="3" id="KW-1185">Reference proteome</keyword>
<dbReference type="SMART" id="SM00829">
    <property type="entry name" value="PKS_ER"/>
    <property type="match status" value="1"/>
</dbReference>
<evidence type="ECO:0000259" key="1">
    <source>
        <dbReference type="SMART" id="SM00829"/>
    </source>
</evidence>
<comment type="caution">
    <text evidence="2">The sequence shown here is derived from an EMBL/GenBank/DDBJ whole genome shotgun (WGS) entry which is preliminary data.</text>
</comment>
<dbReference type="RefSeq" id="WP_045448481.1">
    <property type="nucleotide sequence ID" value="NZ_BBIO01000015.1"/>
</dbReference>
<dbReference type="SUPFAM" id="SSF50129">
    <property type="entry name" value="GroES-like"/>
    <property type="match status" value="1"/>
</dbReference>
<dbReference type="STRING" id="1333998.M2A_2599"/>
<dbReference type="Pfam" id="PF00107">
    <property type="entry name" value="ADH_zinc_N"/>
    <property type="match status" value="1"/>
</dbReference>
<dbReference type="NCBIfam" id="TIGR02823">
    <property type="entry name" value="oxido_YhdH"/>
    <property type="match status" value="1"/>
</dbReference>